<dbReference type="GeneID" id="63682274"/>
<dbReference type="OrthoDB" id="1898716at2759"/>
<organism evidence="1 2">
    <name type="scientific">Sporothrix brasiliensis 5110</name>
    <dbReference type="NCBI Taxonomy" id="1398154"/>
    <lineage>
        <taxon>Eukaryota</taxon>
        <taxon>Fungi</taxon>
        <taxon>Dikarya</taxon>
        <taxon>Ascomycota</taxon>
        <taxon>Pezizomycotina</taxon>
        <taxon>Sordariomycetes</taxon>
        <taxon>Sordariomycetidae</taxon>
        <taxon>Ophiostomatales</taxon>
        <taxon>Ophiostomataceae</taxon>
        <taxon>Sporothrix</taxon>
    </lineage>
</organism>
<sequence>MNQPDKKTARATKALLTKFRRRRLTVYHKLASIHEDCGADISLTVRYRGKFYCFRASSDETFPPPPSEIKMTYPVPELHSPISLKPRSQKAKVIE</sequence>
<dbReference type="VEuPathDB" id="FungiDB:SPBR_09227"/>
<name>A0A0C2FTA2_9PEZI</name>
<dbReference type="EMBL" id="AWTV01000004">
    <property type="protein sequence ID" value="KIH94243.1"/>
    <property type="molecule type" value="Genomic_DNA"/>
</dbReference>
<keyword evidence="2" id="KW-1185">Reference proteome</keyword>
<reference evidence="1 2" key="1">
    <citation type="journal article" date="2014" name="BMC Genomics">
        <title>Comparative genomics of the major fungal agents of human and animal Sporotrichosis: Sporothrix schenckii and Sporothrix brasiliensis.</title>
        <authorList>
            <person name="Teixeira M.M."/>
            <person name="de Almeida L.G."/>
            <person name="Kubitschek-Barreira P."/>
            <person name="Alves F.L."/>
            <person name="Kioshima E.S."/>
            <person name="Abadio A.K."/>
            <person name="Fernandes L."/>
            <person name="Derengowski L.S."/>
            <person name="Ferreira K.S."/>
            <person name="Souza R.C."/>
            <person name="Ruiz J.C."/>
            <person name="de Andrade N.C."/>
            <person name="Paes H.C."/>
            <person name="Nicola A.M."/>
            <person name="Albuquerque P."/>
            <person name="Gerber A.L."/>
            <person name="Martins V.P."/>
            <person name="Peconick L.D."/>
            <person name="Neto A.V."/>
            <person name="Chaucanez C.B."/>
            <person name="Silva P.A."/>
            <person name="Cunha O.L."/>
            <person name="de Oliveira F.F."/>
            <person name="dos Santos T.C."/>
            <person name="Barros A.L."/>
            <person name="Soares M.A."/>
            <person name="de Oliveira L.M."/>
            <person name="Marini M.M."/>
            <person name="Villalobos-Duno H."/>
            <person name="Cunha M.M."/>
            <person name="de Hoog S."/>
            <person name="da Silveira J.F."/>
            <person name="Henrissat B."/>
            <person name="Nino-Vega G.A."/>
            <person name="Cisalpino P.S."/>
            <person name="Mora-Montes H.M."/>
            <person name="Almeida S.R."/>
            <person name="Stajich J.E."/>
            <person name="Lopes-Bezerra L.M."/>
            <person name="Vasconcelos A.T."/>
            <person name="Felipe M.S."/>
        </authorList>
    </citation>
    <scope>NUCLEOTIDE SEQUENCE [LARGE SCALE GENOMIC DNA]</scope>
    <source>
        <strain evidence="1 2">5110</strain>
    </source>
</reference>
<evidence type="ECO:0008006" key="3">
    <source>
        <dbReference type="Google" id="ProtNLM"/>
    </source>
</evidence>
<accession>A0A0C2FTA2</accession>
<dbReference type="AlphaFoldDB" id="A0A0C2FTA2"/>
<evidence type="ECO:0000313" key="1">
    <source>
        <dbReference type="EMBL" id="KIH94243.1"/>
    </source>
</evidence>
<dbReference type="HOGENOM" id="CLU_2374157_0_0_1"/>
<comment type="caution">
    <text evidence="1">The sequence shown here is derived from an EMBL/GenBank/DDBJ whole genome shotgun (WGS) entry which is preliminary data.</text>
</comment>
<dbReference type="RefSeq" id="XP_040622253.1">
    <property type="nucleotide sequence ID" value="XM_040767353.1"/>
</dbReference>
<evidence type="ECO:0000313" key="2">
    <source>
        <dbReference type="Proteomes" id="UP000031575"/>
    </source>
</evidence>
<dbReference type="Proteomes" id="UP000031575">
    <property type="component" value="Unassembled WGS sequence"/>
</dbReference>
<proteinExistence type="predicted"/>
<gene>
    <name evidence="1" type="ORF">SPBR_09227</name>
</gene>
<protein>
    <recommendedName>
        <fullName evidence="3">MADS-box domain-containing protein</fullName>
    </recommendedName>
</protein>